<feature type="transmembrane region" description="Helical" evidence="2">
    <location>
        <begin position="226"/>
        <end position="248"/>
    </location>
</feature>
<organism evidence="3 4">
    <name type="scientific">Daedalea quercina L-15889</name>
    <dbReference type="NCBI Taxonomy" id="1314783"/>
    <lineage>
        <taxon>Eukaryota</taxon>
        <taxon>Fungi</taxon>
        <taxon>Dikarya</taxon>
        <taxon>Basidiomycota</taxon>
        <taxon>Agaricomycotina</taxon>
        <taxon>Agaricomycetes</taxon>
        <taxon>Polyporales</taxon>
        <taxon>Fomitopsis</taxon>
    </lineage>
</organism>
<keyword evidence="2" id="KW-0812">Transmembrane</keyword>
<dbReference type="EMBL" id="KV429044">
    <property type="protein sequence ID" value="KZT71827.1"/>
    <property type="molecule type" value="Genomic_DNA"/>
</dbReference>
<dbReference type="AlphaFoldDB" id="A0A165SD97"/>
<evidence type="ECO:0000256" key="2">
    <source>
        <dbReference type="SAM" id="Phobius"/>
    </source>
</evidence>
<feature type="region of interest" description="Disordered" evidence="1">
    <location>
        <begin position="1"/>
        <end position="20"/>
    </location>
</feature>
<evidence type="ECO:0000313" key="4">
    <source>
        <dbReference type="Proteomes" id="UP000076727"/>
    </source>
</evidence>
<sequence>MSSRWGEECVDGRGQPEARRRAHVETRSIQSIKHVSPCMATSVHPSAGQLHSRVHSRRCKILRQRCAKCRVCGTEARMQCECDCSVNAKTKSQQIREKQMVTVDPDGHAAASAISPALALFDFFSFFPFFAFCASSVTVGVSSSIVVSPAAAPTSTFFSFLDFFSFLLFPSPSSSTPFAFPSPSTSPSPVSSRFRLLSDASFAGAVAASLCFLSFFFFLPSEPSTVTASLTPSTSFPFLLFSFFSFLFFFESDAASALSCVDDVDTSAVGTASVSATFFFSFLLFFRASSVDEPACSTAPLTGSGSLAFLAFFFFGSSVLSPSWVRYCLRIQPNADLTRCAHLALLCHLRLPLLILLRFLRAVLRVRLAVTGCSHRIHSDL</sequence>
<feature type="transmembrane region" description="Helical" evidence="2">
    <location>
        <begin position="341"/>
        <end position="360"/>
    </location>
</feature>
<evidence type="ECO:0000313" key="3">
    <source>
        <dbReference type="EMBL" id="KZT71827.1"/>
    </source>
</evidence>
<evidence type="ECO:0000256" key="1">
    <source>
        <dbReference type="SAM" id="MobiDB-lite"/>
    </source>
</evidence>
<accession>A0A165SD97</accession>
<protein>
    <submittedName>
        <fullName evidence="3">Uncharacterized protein</fullName>
    </submittedName>
</protein>
<feature type="transmembrane region" description="Helical" evidence="2">
    <location>
        <begin position="298"/>
        <end position="321"/>
    </location>
</feature>
<keyword evidence="2" id="KW-0472">Membrane</keyword>
<gene>
    <name evidence="3" type="ORF">DAEQUDRAFT_777107</name>
</gene>
<dbReference type="Proteomes" id="UP000076727">
    <property type="component" value="Unassembled WGS sequence"/>
</dbReference>
<keyword evidence="2" id="KW-1133">Transmembrane helix</keyword>
<feature type="transmembrane region" description="Helical" evidence="2">
    <location>
        <begin position="160"/>
        <end position="180"/>
    </location>
</feature>
<feature type="transmembrane region" description="Helical" evidence="2">
    <location>
        <begin position="200"/>
        <end position="219"/>
    </location>
</feature>
<proteinExistence type="predicted"/>
<feature type="transmembrane region" description="Helical" evidence="2">
    <location>
        <begin position="126"/>
        <end position="148"/>
    </location>
</feature>
<name>A0A165SD97_9APHY</name>
<reference evidence="3 4" key="1">
    <citation type="journal article" date="2016" name="Mol. Biol. Evol.">
        <title>Comparative Genomics of Early-Diverging Mushroom-Forming Fungi Provides Insights into the Origins of Lignocellulose Decay Capabilities.</title>
        <authorList>
            <person name="Nagy L.G."/>
            <person name="Riley R."/>
            <person name="Tritt A."/>
            <person name="Adam C."/>
            <person name="Daum C."/>
            <person name="Floudas D."/>
            <person name="Sun H."/>
            <person name="Yadav J.S."/>
            <person name="Pangilinan J."/>
            <person name="Larsson K.H."/>
            <person name="Matsuura K."/>
            <person name="Barry K."/>
            <person name="Labutti K."/>
            <person name="Kuo R."/>
            <person name="Ohm R.A."/>
            <person name="Bhattacharya S.S."/>
            <person name="Shirouzu T."/>
            <person name="Yoshinaga Y."/>
            <person name="Martin F.M."/>
            <person name="Grigoriev I.V."/>
            <person name="Hibbett D.S."/>
        </authorList>
    </citation>
    <scope>NUCLEOTIDE SEQUENCE [LARGE SCALE GENOMIC DNA]</scope>
    <source>
        <strain evidence="3 4">L-15889</strain>
    </source>
</reference>
<keyword evidence="4" id="KW-1185">Reference proteome</keyword>
<feature type="transmembrane region" description="Helical" evidence="2">
    <location>
        <begin position="268"/>
        <end position="286"/>
    </location>
</feature>